<dbReference type="InterPro" id="IPR006597">
    <property type="entry name" value="Sel1-like"/>
</dbReference>
<name>B3ESQ7_AMOA5</name>
<keyword evidence="1" id="KW-0802">TPR repeat</keyword>
<dbReference type="EMBL" id="CP001102">
    <property type="protein sequence ID" value="ACE06259.1"/>
    <property type="molecule type" value="Genomic_DNA"/>
</dbReference>
<keyword evidence="4" id="KW-0732">Signal</keyword>
<dbReference type="SUPFAM" id="SSF81901">
    <property type="entry name" value="HCP-like"/>
    <property type="match status" value="5"/>
</dbReference>
<dbReference type="OrthoDB" id="879166at2"/>
<dbReference type="InterPro" id="IPR011990">
    <property type="entry name" value="TPR-like_helical_dom_sf"/>
</dbReference>
<evidence type="ECO:0000256" key="3">
    <source>
        <dbReference type="SAM" id="MobiDB-lite"/>
    </source>
</evidence>
<feature type="compositionally biased region" description="Basic and acidic residues" evidence="3">
    <location>
        <begin position="1068"/>
        <end position="1083"/>
    </location>
</feature>
<evidence type="ECO:0008006" key="7">
    <source>
        <dbReference type="Google" id="ProtNLM"/>
    </source>
</evidence>
<dbReference type="InterPro" id="IPR019734">
    <property type="entry name" value="TPR_rpt"/>
</dbReference>
<feature type="region of interest" description="Disordered" evidence="3">
    <location>
        <begin position="1065"/>
        <end position="1105"/>
    </location>
</feature>
<gene>
    <name evidence="5" type="ordered locus">Aasi_0892</name>
</gene>
<dbReference type="HOGENOM" id="CLU_236283_0_0_10"/>
<feature type="repeat" description="TPR" evidence="1">
    <location>
        <begin position="732"/>
        <end position="765"/>
    </location>
</feature>
<evidence type="ECO:0000256" key="1">
    <source>
        <dbReference type="PROSITE-ProRule" id="PRU00339"/>
    </source>
</evidence>
<proteinExistence type="predicted"/>
<protein>
    <recommendedName>
        <fullName evidence="7">OTU domain-containing protein</fullName>
    </recommendedName>
</protein>
<dbReference type="STRING" id="452471.Aasi_0892"/>
<evidence type="ECO:0000313" key="5">
    <source>
        <dbReference type="EMBL" id="ACE06259.1"/>
    </source>
</evidence>
<dbReference type="KEGG" id="aas:Aasi_0892"/>
<feature type="coiled-coil region" evidence="2">
    <location>
        <begin position="1541"/>
        <end position="1599"/>
    </location>
</feature>
<dbReference type="SMART" id="SM00028">
    <property type="entry name" value="TPR"/>
    <property type="match status" value="3"/>
</dbReference>
<keyword evidence="6" id="KW-1185">Reference proteome</keyword>
<evidence type="ECO:0000256" key="2">
    <source>
        <dbReference type="SAM" id="Coils"/>
    </source>
</evidence>
<dbReference type="PROSITE" id="PS50005">
    <property type="entry name" value="TPR"/>
    <property type="match status" value="1"/>
</dbReference>
<dbReference type="eggNOG" id="COG0790">
    <property type="taxonomic scope" value="Bacteria"/>
</dbReference>
<dbReference type="InterPro" id="IPR052945">
    <property type="entry name" value="Mitotic_Regulator"/>
</dbReference>
<accession>B3ESQ7</accession>
<feature type="region of interest" description="Disordered" evidence="3">
    <location>
        <begin position="1418"/>
        <end position="1439"/>
    </location>
</feature>
<dbReference type="RefSeq" id="WP_012473022.1">
    <property type="nucleotide sequence ID" value="NC_010830.1"/>
</dbReference>
<dbReference type="PANTHER" id="PTHR43628:SF1">
    <property type="entry name" value="CHITIN SYNTHASE REGULATORY FACTOR 2-RELATED"/>
    <property type="match status" value="1"/>
</dbReference>
<dbReference type="PANTHER" id="PTHR43628">
    <property type="entry name" value="ACTIVATOR OF C KINASE PROTEIN 1-RELATED"/>
    <property type="match status" value="1"/>
</dbReference>
<dbReference type="InterPro" id="IPR028050">
    <property type="entry name" value="Tox-ODYAM1"/>
</dbReference>
<feature type="signal peptide" evidence="4">
    <location>
        <begin position="1"/>
        <end position="22"/>
    </location>
</feature>
<reference evidence="5 6" key="1">
    <citation type="journal article" date="2010" name="J. Bacteriol.">
        <title>The genome of the amoeba symbiont 'Candidatus Amoebophilus asiaticus' reveals common mechanisms for host cell interaction among amoeba-associated bacteria.</title>
        <authorList>
            <person name="Schmitz-Esser S."/>
            <person name="Tischler P."/>
            <person name="Arnold R."/>
            <person name="Montanaro J."/>
            <person name="Wagner M."/>
            <person name="Rattei T."/>
            <person name="Horn M."/>
        </authorList>
    </citation>
    <scope>NUCLEOTIDE SEQUENCE [LARGE SCALE GENOMIC DNA]</scope>
    <source>
        <strain evidence="5 6">5a2</strain>
    </source>
</reference>
<feature type="chain" id="PRO_5002786278" description="OTU domain-containing protein" evidence="4">
    <location>
        <begin position="23"/>
        <end position="1877"/>
    </location>
</feature>
<dbReference type="PROSITE" id="PS51257">
    <property type="entry name" value="PROKAR_LIPOPROTEIN"/>
    <property type="match status" value="1"/>
</dbReference>
<keyword evidence="2" id="KW-0175">Coiled coil</keyword>
<sequence length="1877" mass="213524">MKYNLGQQLMAYTLLLSLFLQSCGSSTNPLIPIEEANLGSTQEIIPQTLIQPLLGQVFTAAEGHLVTFYEKDGQLQAEVEEHLPKGFSKTHKLPVYIESGINLVQLASLGKPVYKKLTHVNLPKSKWPGYVYVGNAGLMGGGNTQGRTKMSDEEVFIQCKKDADHGYIDAQYNVASMYENGKGVDQNYQKAIKWYTKAANKGHAEAQYNLGWIYQNSLGVDQDYQKARGWFEKAAIQRHAGAQYNLGCMYKDKLGVAQDYAKAREWFEKAAVQGVADAQYKLGSLYQNSLGVAQDYKKAREWFEEAAAQRHARAQNNLGFLYQHGLGMNQDYEKAREWFKKAADQGHAHAQYNLGFLYQHGLGMNQDYTKAKEWYKKAAEKEHAGAERMLKDLIEEEKIKDEQAEKDFLQAIQGFQILDNPANPRDINPLHKESADQIENINAQYNVISMCEKEKGVEKDYGKERERYEKAAEQGDIEAQYELGIIYANGLGIKQDYTRAKGWLEKAAEQGHRAAQFNLGWMYYHGQGVKWDDKKPKVCYQYKKEAEQVDVEAQYKLGVKYYNAKKNIDVDYEKAVAWFKKAAKQNHVDAQYRIGWMYHHAQGLDQSYKKAIKWYEKAATRGHKEAQYNLGFIYDNKLGGQQDVMKAIVWYAKASEQGQTSVQNNLGIMDYKGEGVARDYLKAAAWYEKAANQGLVEAQYELGTIYANGLGVEQDYMNAITWFKKATQQEHAPSQNKLGWIYYDQKDYTKAITWFKKAAKQNHVNAQYNLGWIYQYIKDVGKDYEKAIVWYQKAADQGHTGAKRMLKDLIKNVGLLQENDYSKLRIQIRPTTEYGLPIPQEPLNTQKEFQSAHKINRQRFRRPNISRAGLKTDSKDKGTIKQKLFACLPDGYELGKAHNDGDCFFDALAQCVNRINHTDVNTAKYLRMLCHEFYQENKVLVDSWNQSDYGGIDKGEDEYYMVQYTAEECKQYFHGRAPIWGRPWVEGQMLCKKLNLKDILSIEVLKDPGTGNPVISYHLTTQSGYRPSIDEEEGKVLLQAGDIPILINIQDELHFAPLLRVKGRRNTGKKDTGKEKLKGDEKGGGPTSDLDTTRSESENEEERQEDYLKNYDYSELVILTMPTTESNGLPIFQEPLNTRGALREDYTIDGRKFKCQNVSEHRMDCFFNATGLNRKEQANKLLQEYQEYDRDPVVRYMVANDIIAGVAAAGNESIGEGRDFKELPDAVQEAIGYKAFVESGEEIAQLRGAYNNFRKDNPAATDDDIPSPLQRLSIDKKEEDRFLELETKARTLEAYKAFVSSYIAQPNHMMAVTPDHANYQLQYTSIDAIVYINNLGIKIYQPENGGLRLAHQFIPENATQIVYLYHEGNHFQTLIPYSEELRAANQVATNQIEDTHKADSKKLGDSINALLKSLENGSSGDTLQKSSKNATSQEDGSYKASLPVEAKDIDKLTIEDQQSLQEIDKIVLNYQKDCQEFIETKRSTFHDSVLQGAKAFNNLAKAIKGPKINSLTELQEKIEGGYKEEIELLRIHSERNYEESRKKITTLYEQHREALEKKKEDISRQLQISKHNVELKQKLDDLTKQLEEEEEIYKAAIDLFTNPRAALEDFYAWKRSVFHEFIKLHLGNLLITYEAIALGTVERHKEAYEHTLKGMTLISSVVGDIFLPLGGLIGKAVGKIAEEGAEIYENRQIRIKAARVGSLYGHKGLEGMVALTREVANGLLYRLQDVIVDLTPDSLDALAKIAISRMIDYVLELEIWNDHTINGELNVIDFLIKSSQHKPSWGEEIASAVVLKKEDGSIVNGLKLLELEEKTELVESRDMVMVAVAHMAANVVKKSKEKISKLIDNTGEAAELAHAIWEIAEEILEFAAEIMEE</sequence>
<evidence type="ECO:0000313" key="6">
    <source>
        <dbReference type="Proteomes" id="UP000001227"/>
    </source>
</evidence>
<feature type="compositionally biased region" description="Polar residues" evidence="3">
    <location>
        <begin position="1418"/>
        <end position="1435"/>
    </location>
</feature>
<dbReference type="CDD" id="cd22754">
    <property type="entry name" value="OTU_wMelOTU-like"/>
    <property type="match status" value="1"/>
</dbReference>
<dbReference type="Pfam" id="PF08238">
    <property type="entry name" value="Sel1"/>
    <property type="match status" value="16"/>
</dbReference>
<evidence type="ECO:0000256" key="4">
    <source>
        <dbReference type="SAM" id="SignalP"/>
    </source>
</evidence>
<organism evidence="5 6">
    <name type="scientific">Amoebophilus asiaticus (strain 5a2)</name>
    <dbReference type="NCBI Taxonomy" id="452471"/>
    <lineage>
        <taxon>Bacteria</taxon>
        <taxon>Pseudomonadati</taxon>
        <taxon>Bacteroidota</taxon>
        <taxon>Cytophagia</taxon>
        <taxon>Cytophagales</taxon>
        <taxon>Amoebophilaceae</taxon>
        <taxon>Candidatus Amoebophilus</taxon>
    </lineage>
</organism>
<dbReference type="Gene3D" id="1.25.40.10">
    <property type="entry name" value="Tetratricopeptide repeat domain"/>
    <property type="match status" value="5"/>
</dbReference>
<dbReference type="SMART" id="SM00671">
    <property type="entry name" value="SEL1"/>
    <property type="match status" value="16"/>
</dbReference>
<dbReference type="Proteomes" id="UP000001227">
    <property type="component" value="Chromosome"/>
</dbReference>
<dbReference type="Pfam" id="PF15642">
    <property type="entry name" value="Tox-ODYAM1"/>
    <property type="match status" value="1"/>
</dbReference>